<organism evidence="4 5">
    <name type="scientific">Euroglyphus maynei</name>
    <name type="common">Mayne's house dust mite</name>
    <dbReference type="NCBI Taxonomy" id="6958"/>
    <lineage>
        <taxon>Eukaryota</taxon>
        <taxon>Metazoa</taxon>
        <taxon>Ecdysozoa</taxon>
        <taxon>Arthropoda</taxon>
        <taxon>Chelicerata</taxon>
        <taxon>Arachnida</taxon>
        <taxon>Acari</taxon>
        <taxon>Acariformes</taxon>
        <taxon>Sarcoptiformes</taxon>
        <taxon>Astigmata</taxon>
        <taxon>Psoroptidia</taxon>
        <taxon>Analgoidea</taxon>
        <taxon>Pyroglyphidae</taxon>
        <taxon>Pyroglyphinae</taxon>
        <taxon>Euroglyphus</taxon>
    </lineage>
</organism>
<dbReference type="Pfam" id="PF16038">
    <property type="entry name" value="TMIE"/>
    <property type="match status" value="1"/>
</dbReference>
<dbReference type="InterPro" id="IPR032006">
    <property type="entry name" value="TMIE"/>
</dbReference>
<keyword evidence="2" id="KW-0812">Transmembrane</keyword>
<evidence type="ECO:0000256" key="1">
    <source>
        <dbReference type="SAM" id="MobiDB-lite"/>
    </source>
</evidence>
<evidence type="ECO:0000313" key="5">
    <source>
        <dbReference type="Proteomes" id="UP000194236"/>
    </source>
</evidence>
<protein>
    <recommendedName>
        <fullName evidence="6">Transmembrane inner ear expressed protein</fullName>
    </recommendedName>
</protein>
<proteinExistence type="predicted"/>
<reference evidence="4 5" key="1">
    <citation type="submission" date="2017-03" db="EMBL/GenBank/DDBJ databases">
        <title>Genome Survey of Euroglyphus maynei.</title>
        <authorList>
            <person name="Arlian L.G."/>
            <person name="Morgan M.S."/>
            <person name="Rider S.D."/>
        </authorList>
    </citation>
    <scope>NUCLEOTIDE SEQUENCE [LARGE SCALE GENOMIC DNA]</scope>
    <source>
        <strain evidence="4">Arlian Lab</strain>
        <tissue evidence="4">Whole body</tissue>
    </source>
</reference>
<dbReference type="OrthoDB" id="6154284at2759"/>
<name>A0A1Y3B0R3_EURMA</name>
<sequence>MMIKSILILVLTFHLLFAKQLIAEAENDDDKSTQTSTLSPATPAPPPPVLICQSPIDLTVDSNWLEQVVFGNFRIWHIIFSCLGILIIIAVLLCCLFRCRIPRTKQEIEADYTRRKITKLINTHLTKIKLEELEFDSSNLLPGMVR</sequence>
<accession>A0A1Y3B0R3</accession>
<evidence type="ECO:0008006" key="6">
    <source>
        <dbReference type="Google" id="ProtNLM"/>
    </source>
</evidence>
<dbReference type="PANTHER" id="PTHR28635:SF1">
    <property type="entry name" value="TRANSMEMBRANE INNER EAR EXPRESSED PROTEIN"/>
    <property type="match status" value="1"/>
</dbReference>
<feature type="region of interest" description="Disordered" evidence="1">
    <location>
        <begin position="28"/>
        <end position="47"/>
    </location>
</feature>
<dbReference type="EMBL" id="MUJZ01051470">
    <property type="protein sequence ID" value="OTF73463.1"/>
    <property type="molecule type" value="Genomic_DNA"/>
</dbReference>
<evidence type="ECO:0000256" key="3">
    <source>
        <dbReference type="SAM" id="SignalP"/>
    </source>
</evidence>
<dbReference type="AlphaFoldDB" id="A0A1Y3B0R3"/>
<keyword evidence="5" id="KW-1185">Reference proteome</keyword>
<comment type="caution">
    <text evidence="4">The sequence shown here is derived from an EMBL/GenBank/DDBJ whole genome shotgun (WGS) entry which is preliminary data.</text>
</comment>
<keyword evidence="2" id="KW-1133">Transmembrane helix</keyword>
<evidence type="ECO:0000256" key="2">
    <source>
        <dbReference type="SAM" id="Phobius"/>
    </source>
</evidence>
<dbReference type="PANTHER" id="PTHR28635">
    <property type="entry name" value="TRANSMEMBRANE INNER EAR EXPRESSED PROTEIN"/>
    <property type="match status" value="1"/>
</dbReference>
<dbReference type="Proteomes" id="UP000194236">
    <property type="component" value="Unassembled WGS sequence"/>
</dbReference>
<evidence type="ECO:0000313" key="4">
    <source>
        <dbReference type="EMBL" id="OTF73463.1"/>
    </source>
</evidence>
<feature type="transmembrane region" description="Helical" evidence="2">
    <location>
        <begin position="75"/>
        <end position="97"/>
    </location>
</feature>
<feature type="signal peptide" evidence="3">
    <location>
        <begin position="1"/>
        <end position="18"/>
    </location>
</feature>
<feature type="chain" id="PRO_5011966010" description="Transmembrane inner ear expressed protein" evidence="3">
    <location>
        <begin position="19"/>
        <end position="146"/>
    </location>
</feature>
<keyword evidence="2" id="KW-0472">Membrane</keyword>
<keyword evidence="3" id="KW-0732">Signal</keyword>
<gene>
    <name evidence="4" type="ORF">BLA29_008711</name>
</gene>